<reference evidence="2 3" key="1">
    <citation type="submission" date="2016-09" db="EMBL/GenBank/DDBJ databases">
        <title>Serratia marcescens MSU-97 and epiphytic antimycotic-producing bacteria.</title>
        <authorList>
            <person name="Matilla M.A."/>
        </authorList>
    </citation>
    <scope>NUCLEOTIDE SEQUENCE [LARGE SCALE GENOMIC DNA]</scope>
    <source>
        <strain evidence="2 3">MSU-97</strain>
    </source>
</reference>
<dbReference type="Proteomes" id="UP000185770">
    <property type="component" value="Unassembled WGS sequence"/>
</dbReference>
<keyword evidence="1" id="KW-0812">Transmembrane</keyword>
<feature type="transmembrane region" description="Helical" evidence="1">
    <location>
        <begin position="44"/>
        <end position="68"/>
    </location>
</feature>
<accession>A0A1Q4NUG1</accession>
<dbReference type="AlphaFoldDB" id="A0A1Q4NUG1"/>
<feature type="transmembrane region" description="Helical" evidence="1">
    <location>
        <begin position="91"/>
        <end position="114"/>
    </location>
</feature>
<name>A0A1Q4NUG1_SERMA</name>
<evidence type="ECO:0000313" key="2">
    <source>
        <dbReference type="EMBL" id="OKB64525.1"/>
    </source>
</evidence>
<proteinExistence type="predicted"/>
<organism evidence="2 3">
    <name type="scientific">Serratia marcescens</name>
    <dbReference type="NCBI Taxonomy" id="615"/>
    <lineage>
        <taxon>Bacteria</taxon>
        <taxon>Pseudomonadati</taxon>
        <taxon>Pseudomonadota</taxon>
        <taxon>Gammaproteobacteria</taxon>
        <taxon>Enterobacterales</taxon>
        <taxon>Yersiniaceae</taxon>
        <taxon>Serratia</taxon>
    </lineage>
</organism>
<dbReference type="RefSeq" id="WP_073534692.1">
    <property type="nucleotide sequence ID" value="NZ_MJAO01000035.1"/>
</dbReference>
<evidence type="ECO:0000313" key="3">
    <source>
        <dbReference type="Proteomes" id="UP000185770"/>
    </source>
</evidence>
<dbReference type="EMBL" id="MJAO01000035">
    <property type="protein sequence ID" value="OKB64525.1"/>
    <property type="molecule type" value="Genomic_DNA"/>
</dbReference>
<evidence type="ECO:0000256" key="1">
    <source>
        <dbReference type="SAM" id="Phobius"/>
    </source>
</evidence>
<gene>
    <name evidence="2" type="ORF">BHU62_22225</name>
</gene>
<keyword evidence="1" id="KW-0472">Membrane</keyword>
<protein>
    <submittedName>
        <fullName evidence="2">Uncharacterized protein</fullName>
    </submittedName>
</protein>
<keyword evidence="1" id="KW-1133">Transmembrane helix</keyword>
<sequence>METSPQNASSRLTPSLLGWGIGALLFSLLVVTRNTAGQIQEASTGTLILAVIVGTALGCLGALLGQFLRNLAHPDAVYTTGGFFSLVGLRLFWLCGPQLIGLAGGVFLGIALIVH</sequence>
<feature type="transmembrane region" description="Helical" evidence="1">
    <location>
        <begin position="12"/>
        <end position="32"/>
    </location>
</feature>
<comment type="caution">
    <text evidence="2">The sequence shown here is derived from an EMBL/GenBank/DDBJ whole genome shotgun (WGS) entry which is preliminary data.</text>
</comment>
<dbReference type="OrthoDB" id="6198573at2"/>